<evidence type="ECO:0000313" key="2">
    <source>
        <dbReference type="EMBL" id="CAC5424011.1"/>
    </source>
</evidence>
<reference evidence="2 3" key="1">
    <citation type="submission" date="2020-06" db="EMBL/GenBank/DDBJ databases">
        <authorList>
            <person name="Li R."/>
            <person name="Bekaert M."/>
        </authorList>
    </citation>
    <scope>NUCLEOTIDE SEQUENCE [LARGE SCALE GENOMIC DNA]</scope>
    <source>
        <strain evidence="3">wild</strain>
    </source>
</reference>
<organism evidence="2 3">
    <name type="scientific">Mytilus coruscus</name>
    <name type="common">Sea mussel</name>
    <dbReference type="NCBI Taxonomy" id="42192"/>
    <lineage>
        <taxon>Eukaryota</taxon>
        <taxon>Metazoa</taxon>
        <taxon>Spiralia</taxon>
        <taxon>Lophotrochozoa</taxon>
        <taxon>Mollusca</taxon>
        <taxon>Bivalvia</taxon>
        <taxon>Autobranchia</taxon>
        <taxon>Pteriomorphia</taxon>
        <taxon>Mytilida</taxon>
        <taxon>Mytiloidea</taxon>
        <taxon>Mytilidae</taxon>
        <taxon>Mytilinae</taxon>
        <taxon>Mytilus</taxon>
    </lineage>
</organism>
<accession>A0A6J8EXR8</accession>
<proteinExistence type="predicted"/>
<name>A0A6J8EXR8_MYTCO</name>
<evidence type="ECO:0000256" key="1">
    <source>
        <dbReference type="SAM" id="MobiDB-lite"/>
    </source>
</evidence>
<keyword evidence="3" id="KW-1185">Reference proteome</keyword>
<feature type="region of interest" description="Disordered" evidence="1">
    <location>
        <begin position="111"/>
        <end position="130"/>
    </location>
</feature>
<protein>
    <submittedName>
        <fullName evidence="2">Uncharacterized protein</fullName>
    </submittedName>
</protein>
<feature type="region of interest" description="Disordered" evidence="1">
    <location>
        <begin position="55"/>
        <end position="78"/>
    </location>
</feature>
<dbReference type="OrthoDB" id="6073530at2759"/>
<dbReference type="AlphaFoldDB" id="A0A6J8EXR8"/>
<dbReference type="Proteomes" id="UP000507470">
    <property type="component" value="Unassembled WGS sequence"/>
</dbReference>
<sequence>MSSKNEGPKYNRGRRGSVDDTIEEFLNPKLQFQKEELPKGSNALQILIHQCENEIHKDGSGSDSDVDDDKIKKPTKAYMGRRRNTIACNYSHNVGFEGQFRKMSLAPIQEGERGRSNLLSVPKGPRTRSLSPMQENVIRKNSMKHTALGFGSTHARETVIK</sequence>
<evidence type="ECO:0000313" key="3">
    <source>
        <dbReference type="Proteomes" id="UP000507470"/>
    </source>
</evidence>
<dbReference type="EMBL" id="CACVKT020009956">
    <property type="protein sequence ID" value="CAC5424011.1"/>
    <property type="molecule type" value="Genomic_DNA"/>
</dbReference>
<gene>
    <name evidence="2" type="ORF">MCOR_55963</name>
</gene>